<dbReference type="EMBL" id="VSRR010001163">
    <property type="protein sequence ID" value="MPC23077.1"/>
    <property type="molecule type" value="Genomic_DNA"/>
</dbReference>
<proteinExistence type="predicted"/>
<protein>
    <submittedName>
        <fullName evidence="1">Uncharacterized protein</fullName>
    </submittedName>
</protein>
<organism evidence="1 2">
    <name type="scientific">Portunus trituberculatus</name>
    <name type="common">Swimming crab</name>
    <name type="synonym">Neptunus trituberculatus</name>
    <dbReference type="NCBI Taxonomy" id="210409"/>
    <lineage>
        <taxon>Eukaryota</taxon>
        <taxon>Metazoa</taxon>
        <taxon>Ecdysozoa</taxon>
        <taxon>Arthropoda</taxon>
        <taxon>Crustacea</taxon>
        <taxon>Multicrustacea</taxon>
        <taxon>Malacostraca</taxon>
        <taxon>Eumalacostraca</taxon>
        <taxon>Eucarida</taxon>
        <taxon>Decapoda</taxon>
        <taxon>Pleocyemata</taxon>
        <taxon>Brachyura</taxon>
        <taxon>Eubrachyura</taxon>
        <taxon>Portunoidea</taxon>
        <taxon>Portunidae</taxon>
        <taxon>Portuninae</taxon>
        <taxon>Portunus</taxon>
    </lineage>
</organism>
<keyword evidence="2" id="KW-1185">Reference proteome</keyword>
<evidence type="ECO:0000313" key="1">
    <source>
        <dbReference type="EMBL" id="MPC23077.1"/>
    </source>
</evidence>
<reference evidence="1 2" key="1">
    <citation type="submission" date="2019-05" db="EMBL/GenBank/DDBJ databases">
        <title>Another draft genome of Portunus trituberculatus and its Hox gene families provides insights of decapod evolution.</title>
        <authorList>
            <person name="Jeong J.-H."/>
            <person name="Song I."/>
            <person name="Kim S."/>
            <person name="Choi T."/>
            <person name="Kim D."/>
            <person name="Ryu S."/>
            <person name="Kim W."/>
        </authorList>
    </citation>
    <scope>NUCLEOTIDE SEQUENCE [LARGE SCALE GENOMIC DNA]</scope>
    <source>
        <tissue evidence="1">Muscle</tissue>
    </source>
</reference>
<dbReference type="Proteomes" id="UP000324222">
    <property type="component" value="Unassembled WGS sequence"/>
</dbReference>
<gene>
    <name evidence="1" type="ORF">E2C01_016115</name>
</gene>
<name>A0A5B7DPP1_PORTR</name>
<evidence type="ECO:0000313" key="2">
    <source>
        <dbReference type="Proteomes" id="UP000324222"/>
    </source>
</evidence>
<comment type="caution">
    <text evidence="1">The sequence shown here is derived from an EMBL/GenBank/DDBJ whole genome shotgun (WGS) entry which is preliminary data.</text>
</comment>
<sequence>MTCLDNKLGMVIQDILQGIGHSHSILDMDILEDIDLQDNILGKSLLDSQKDTYLKDSTQDMEFEDMVLDICLQGSSLDTESQDTQVDISHPDSK</sequence>
<dbReference type="AlphaFoldDB" id="A0A5B7DPP1"/>
<accession>A0A5B7DPP1</accession>